<evidence type="ECO:0000256" key="9">
    <source>
        <dbReference type="ARBA" id="ARBA00023285"/>
    </source>
</evidence>
<evidence type="ECO:0000256" key="8">
    <source>
        <dbReference type="ARBA" id="ARBA00023239"/>
    </source>
</evidence>
<dbReference type="GO" id="GO:0003856">
    <property type="term" value="F:3-dehydroquinate synthase activity"/>
    <property type="evidence" value="ECO:0007669"/>
    <property type="project" value="UniProtKB-UniRule"/>
</dbReference>
<dbReference type="InterPro" id="IPR056179">
    <property type="entry name" value="DHQS_C"/>
</dbReference>
<dbReference type="Pfam" id="PF01761">
    <property type="entry name" value="DHQ_synthase"/>
    <property type="match status" value="1"/>
</dbReference>
<evidence type="ECO:0000259" key="11">
    <source>
        <dbReference type="Pfam" id="PF01761"/>
    </source>
</evidence>
<comment type="cofactor">
    <cofactor evidence="3">
        <name>Zn(2+)</name>
        <dbReference type="ChEBI" id="CHEBI:29105"/>
    </cofactor>
</comment>
<dbReference type="SUPFAM" id="SSF56796">
    <property type="entry name" value="Dehydroquinate synthase-like"/>
    <property type="match status" value="1"/>
</dbReference>
<evidence type="ECO:0000256" key="10">
    <source>
        <dbReference type="NCBIfam" id="TIGR01357"/>
    </source>
</evidence>
<dbReference type="GO" id="GO:0046872">
    <property type="term" value="F:metal ion binding"/>
    <property type="evidence" value="ECO:0007669"/>
    <property type="project" value="UniProtKB-KW"/>
</dbReference>
<keyword evidence="6" id="KW-0862">Zinc</keyword>
<feature type="domain" description="3-dehydroquinate synthase N-terminal" evidence="11">
    <location>
        <begin position="55"/>
        <end position="166"/>
    </location>
</feature>
<evidence type="ECO:0000256" key="7">
    <source>
        <dbReference type="ARBA" id="ARBA00023027"/>
    </source>
</evidence>
<comment type="caution">
    <text evidence="13">The sequence shown here is derived from an EMBL/GenBank/DDBJ whole genome shotgun (WGS) entry which is preliminary data.</text>
</comment>
<dbReference type="Gene3D" id="1.20.1090.10">
    <property type="entry name" value="Dehydroquinate synthase-like - alpha domain"/>
    <property type="match status" value="1"/>
</dbReference>
<dbReference type="GO" id="GO:0000166">
    <property type="term" value="F:nucleotide binding"/>
    <property type="evidence" value="ECO:0007669"/>
    <property type="project" value="UniProtKB-KW"/>
</dbReference>
<dbReference type="InterPro" id="IPR050071">
    <property type="entry name" value="Dehydroquinate_synthase"/>
</dbReference>
<name>A0A2A4YGX3_UNCAE</name>
<dbReference type="FunFam" id="3.40.50.1970:FF:000007">
    <property type="entry name" value="Pentafunctional AROM polypeptide"/>
    <property type="match status" value="1"/>
</dbReference>
<sequence>MEIEPDFFAKEAFYQKIKDLDKTIVIVTHTNLKKHFGHYLKKRLIAHGIDTKLIDFPTGEKAKSEETIAKIQHKMLGMHLGKNTAILALGGGIVSDVAGFVASTYNRGIPLILFPTSLLAMVDAAIGGKTGVNTKYGKNLIGSIYMPEMIFLDLRMLNFLPDKEWTNGLAEVMKYAVSLDSHVFEILENGLDKWAGKDPAFIQELIIQSCQLKISVVEKDTLESGYRRVLNFGHTIAHAIEVCEKYEFAHGHAVIIGVLVEAYISMRAANFPEESFEKIVTLTRAYNFPLKVSKKTTKKKIMHAMQYDKKSKDCTPRFVLLKSLGEVHSFDGEYCTEVKNSIIENALDWMFTLFKEV</sequence>
<evidence type="ECO:0000259" key="12">
    <source>
        <dbReference type="Pfam" id="PF24621"/>
    </source>
</evidence>
<dbReference type="InterPro" id="IPR016037">
    <property type="entry name" value="DHQ_synth_AroB"/>
</dbReference>
<evidence type="ECO:0000313" key="14">
    <source>
        <dbReference type="Proteomes" id="UP000217838"/>
    </source>
</evidence>
<dbReference type="PANTHER" id="PTHR43622">
    <property type="entry name" value="3-DEHYDROQUINATE SYNTHASE"/>
    <property type="match status" value="1"/>
</dbReference>
<gene>
    <name evidence="13" type="primary">aroB</name>
    <name evidence="13" type="ORF">COB11_05065</name>
</gene>
<evidence type="ECO:0000256" key="2">
    <source>
        <dbReference type="ARBA" id="ARBA00001941"/>
    </source>
</evidence>
<reference evidence="14" key="1">
    <citation type="submission" date="2017-08" db="EMBL/GenBank/DDBJ databases">
        <title>A dynamic microbial community with high functional redundancy inhabits the cold, oxic subseafloor aquifer.</title>
        <authorList>
            <person name="Tully B.J."/>
            <person name="Wheat C.G."/>
            <person name="Glazer B.T."/>
            <person name="Huber J.A."/>
        </authorList>
    </citation>
    <scope>NUCLEOTIDE SEQUENCE [LARGE SCALE GENOMIC DNA]</scope>
</reference>
<comment type="cofactor">
    <cofactor evidence="1">
        <name>NAD(+)</name>
        <dbReference type="ChEBI" id="CHEBI:57540"/>
    </cofactor>
</comment>
<proteinExistence type="predicted"/>
<dbReference type="GO" id="GO:0005737">
    <property type="term" value="C:cytoplasm"/>
    <property type="evidence" value="ECO:0007669"/>
    <property type="project" value="InterPro"/>
</dbReference>
<accession>A0A2A4YGX3</accession>
<dbReference type="EC" id="4.2.3.4" evidence="10"/>
<evidence type="ECO:0000256" key="5">
    <source>
        <dbReference type="ARBA" id="ARBA00022741"/>
    </source>
</evidence>
<dbReference type="GO" id="GO:0009423">
    <property type="term" value="P:chorismate biosynthetic process"/>
    <property type="evidence" value="ECO:0007669"/>
    <property type="project" value="UniProtKB-UniRule"/>
</dbReference>
<dbReference type="InterPro" id="IPR030963">
    <property type="entry name" value="DHQ_synth_fam"/>
</dbReference>
<evidence type="ECO:0000256" key="1">
    <source>
        <dbReference type="ARBA" id="ARBA00001911"/>
    </source>
</evidence>
<dbReference type="EMBL" id="NVUU01000058">
    <property type="protein sequence ID" value="PCI93577.1"/>
    <property type="molecule type" value="Genomic_DNA"/>
</dbReference>
<organism evidence="13 14">
    <name type="scientific">Aerophobetes bacterium</name>
    <dbReference type="NCBI Taxonomy" id="2030807"/>
    <lineage>
        <taxon>Bacteria</taxon>
        <taxon>Candidatus Aerophobota</taxon>
    </lineage>
</organism>
<keyword evidence="5" id="KW-0547">Nucleotide-binding</keyword>
<dbReference type="PANTHER" id="PTHR43622:SF1">
    <property type="entry name" value="3-DEHYDROQUINATE SYNTHASE"/>
    <property type="match status" value="1"/>
</dbReference>
<feature type="domain" description="3-dehydroquinate synthase C-terminal" evidence="12">
    <location>
        <begin position="168"/>
        <end position="311"/>
    </location>
</feature>
<evidence type="ECO:0000313" key="13">
    <source>
        <dbReference type="EMBL" id="PCI93577.1"/>
    </source>
</evidence>
<keyword evidence="4" id="KW-0479">Metal-binding</keyword>
<dbReference type="AlphaFoldDB" id="A0A2A4YGX3"/>
<protein>
    <recommendedName>
        <fullName evidence="10">3-dehydroquinate synthase</fullName>
        <ecNumber evidence="10">4.2.3.4</ecNumber>
    </recommendedName>
</protein>
<dbReference type="Gene3D" id="3.40.50.1970">
    <property type="match status" value="1"/>
</dbReference>
<dbReference type="PIRSF" id="PIRSF001455">
    <property type="entry name" value="DHQ_synth"/>
    <property type="match status" value="1"/>
</dbReference>
<dbReference type="GO" id="GO:0009073">
    <property type="term" value="P:aromatic amino acid family biosynthetic process"/>
    <property type="evidence" value="ECO:0007669"/>
    <property type="project" value="InterPro"/>
</dbReference>
<keyword evidence="9" id="KW-0170">Cobalt</keyword>
<evidence type="ECO:0000256" key="6">
    <source>
        <dbReference type="ARBA" id="ARBA00022833"/>
    </source>
</evidence>
<evidence type="ECO:0000256" key="3">
    <source>
        <dbReference type="ARBA" id="ARBA00001947"/>
    </source>
</evidence>
<dbReference type="NCBIfam" id="TIGR01357">
    <property type="entry name" value="aroB"/>
    <property type="match status" value="1"/>
</dbReference>
<dbReference type="Proteomes" id="UP000217838">
    <property type="component" value="Unassembled WGS sequence"/>
</dbReference>
<comment type="cofactor">
    <cofactor evidence="2">
        <name>Co(2+)</name>
        <dbReference type="ChEBI" id="CHEBI:48828"/>
    </cofactor>
</comment>
<evidence type="ECO:0000256" key="4">
    <source>
        <dbReference type="ARBA" id="ARBA00022723"/>
    </source>
</evidence>
<keyword evidence="7" id="KW-0520">NAD</keyword>
<dbReference type="Pfam" id="PF24621">
    <property type="entry name" value="DHQS_C"/>
    <property type="match status" value="1"/>
</dbReference>
<dbReference type="InterPro" id="IPR030960">
    <property type="entry name" value="DHQS/DOIS_N"/>
</dbReference>
<dbReference type="CDD" id="cd08195">
    <property type="entry name" value="DHQS"/>
    <property type="match status" value="1"/>
</dbReference>
<keyword evidence="8" id="KW-0456">Lyase</keyword>